<accession>A0A918PYJ4</accession>
<dbReference type="GO" id="GO:0006355">
    <property type="term" value="P:regulation of DNA-templated transcription"/>
    <property type="evidence" value="ECO:0007669"/>
    <property type="project" value="InterPro"/>
</dbReference>
<comment type="caution">
    <text evidence="3">The sequence shown here is derived from an EMBL/GenBank/DDBJ whole genome shotgun (WGS) entry which is preliminary data.</text>
</comment>
<keyword evidence="4" id="KW-1185">Reference proteome</keyword>
<dbReference type="Gene3D" id="3.30.420.40">
    <property type="match status" value="2"/>
</dbReference>
<protein>
    <submittedName>
        <fullName evidence="3">Transcriptional regulator</fullName>
    </submittedName>
</protein>
<dbReference type="EMBL" id="BMVW01000013">
    <property type="protein sequence ID" value="GGZ27432.1"/>
    <property type="molecule type" value="Genomic_DNA"/>
</dbReference>
<dbReference type="InterPro" id="IPR016032">
    <property type="entry name" value="Sig_transdc_resp-reg_C-effctor"/>
</dbReference>
<dbReference type="GO" id="GO:0003677">
    <property type="term" value="F:DNA binding"/>
    <property type="evidence" value="ECO:0007669"/>
    <property type="project" value="InterPro"/>
</dbReference>
<dbReference type="AlphaFoldDB" id="A0A918PYJ4"/>
<reference evidence="3" key="2">
    <citation type="submission" date="2020-09" db="EMBL/GenBank/DDBJ databases">
        <authorList>
            <person name="Sun Q."/>
            <person name="Ohkuma M."/>
        </authorList>
    </citation>
    <scope>NUCLEOTIDE SEQUENCE</scope>
    <source>
        <strain evidence="3">JCM 4815</strain>
    </source>
</reference>
<dbReference type="SUPFAM" id="SSF46785">
    <property type="entry name" value="Winged helix' DNA-binding domain"/>
    <property type="match status" value="1"/>
</dbReference>
<dbReference type="Pfam" id="PF00480">
    <property type="entry name" value="ROK"/>
    <property type="match status" value="1"/>
</dbReference>
<dbReference type="PANTHER" id="PTHR18964:SF149">
    <property type="entry name" value="BIFUNCTIONAL UDP-N-ACETYLGLUCOSAMINE 2-EPIMERASE_N-ACETYLMANNOSAMINE KINASE"/>
    <property type="match status" value="1"/>
</dbReference>
<dbReference type="Pfam" id="PF09339">
    <property type="entry name" value="HTH_IclR"/>
    <property type="match status" value="1"/>
</dbReference>
<dbReference type="Gene3D" id="1.10.10.10">
    <property type="entry name" value="Winged helix-like DNA-binding domain superfamily/Winged helix DNA-binding domain"/>
    <property type="match status" value="2"/>
</dbReference>
<comment type="similarity">
    <text evidence="1">Belongs to the ROK (NagC/XylR) family.</text>
</comment>
<sequence length="476" mass="50034">MLRLMTRNLSDAEIAERPAVGTETVKPRVSAVLAKPGARDRTQAVIVAYESGGVAPGRAGRRVTHGHRALAGARRAEYDPGGRAHDLGGRTVGLLTGGDPSLLRRINSAVVLHALRATDCATLTEITRVTGLSRPTVEGVVEGLVGTGLVVEQAAEEGATRKQGRPARRFRFRAEAGHLLGLDIGAHRVTALLADLDGRVLGTLSKDVSETAAADERLERLRSTVAELLRRAGVARGSLRAVGVGSPGIVEADGTVRLGTALPQWTGLRLGERLSRSFRCPVIVENDANAAAVAEHWKGAAVDSDDVVFVLAGLSPGAGSLIGGRLHRGYGGAAGEIGALHLLGREATPEALLSTTDEPLPPLDEQAVAEVFAHARGGDRRARAAVDRFTRRLVHDVGALVLALDPELVVVGGWATGLDDVLDPLRNELARYCLRPPRVTLSELGEAAVAMGALRLALDHVEEELFAVEGSVTARH</sequence>
<reference evidence="3" key="1">
    <citation type="journal article" date="2014" name="Int. J. Syst. Evol. Microbiol.">
        <title>Complete genome sequence of Corynebacterium casei LMG S-19264T (=DSM 44701T), isolated from a smear-ripened cheese.</title>
        <authorList>
            <consortium name="US DOE Joint Genome Institute (JGI-PGF)"/>
            <person name="Walter F."/>
            <person name="Albersmeier A."/>
            <person name="Kalinowski J."/>
            <person name="Ruckert C."/>
        </authorList>
    </citation>
    <scope>NUCLEOTIDE SEQUENCE</scope>
    <source>
        <strain evidence="3">JCM 4815</strain>
    </source>
</reference>
<name>A0A918PYJ4_9ACTN</name>
<organism evidence="3 4">
    <name type="scientific">Streptomyces poonensis</name>
    <dbReference type="NCBI Taxonomy" id="68255"/>
    <lineage>
        <taxon>Bacteria</taxon>
        <taxon>Bacillati</taxon>
        <taxon>Actinomycetota</taxon>
        <taxon>Actinomycetes</taxon>
        <taxon>Kitasatosporales</taxon>
        <taxon>Streptomycetaceae</taxon>
        <taxon>Streptomyces</taxon>
    </lineage>
</organism>
<dbReference type="InterPro" id="IPR036388">
    <property type="entry name" value="WH-like_DNA-bd_sf"/>
</dbReference>
<evidence type="ECO:0000313" key="4">
    <source>
        <dbReference type="Proteomes" id="UP000622166"/>
    </source>
</evidence>
<dbReference type="SUPFAM" id="SSF53067">
    <property type="entry name" value="Actin-like ATPase domain"/>
    <property type="match status" value="1"/>
</dbReference>
<proteinExistence type="inferred from homology"/>
<dbReference type="InterPro" id="IPR005471">
    <property type="entry name" value="Tscrpt_reg_IclR_N"/>
</dbReference>
<evidence type="ECO:0000259" key="2">
    <source>
        <dbReference type="Pfam" id="PF09339"/>
    </source>
</evidence>
<evidence type="ECO:0000313" key="3">
    <source>
        <dbReference type="EMBL" id="GGZ27432.1"/>
    </source>
</evidence>
<dbReference type="InterPro" id="IPR036390">
    <property type="entry name" value="WH_DNA-bd_sf"/>
</dbReference>
<evidence type="ECO:0000256" key="1">
    <source>
        <dbReference type="ARBA" id="ARBA00006479"/>
    </source>
</evidence>
<gene>
    <name evidence="3" type="ORF">GCM10010365_54600</name>
</gene>
<dbReference type="Proteomes" id="UP000622166">
    <property type="component" value="Unassembled WGS sequence"/>
</dbReference>
<dbReference type="PANTHER" id="PTHR18964">
    <property type="entry name" value="ROK (REPRESSOR, ORF, KINASE) FAMILY"/>
    <property type="match status" value="1"/>
</dbReference>
<dbReference type="InterPro" id="IPR043129">
    <property type="entry name" value="ATPase_NBD"/>
</dbReference>
<dbReference type="InterPro" id="IPR000600">
    <property type="entry name" value="ROK"/>
</dbReference>
<dbReference type="SUPFAM" id="SSF46894">
    <property type="entry name" value="C-terminal effector domain of the bipartite response regulators"/>
    <property type="match status" value="1"/>
</dbReference>
<feature type="domain" description="HTH iclR-type" evidence="2">
    <location>
        <begin position="111"/>
        <end position="152"/>
    </location>
</feature>